<keyword evidence="2" id="KW-0813">Transport</keyword>
<dbReference type="Pfam" id="PF00005">
    <property type="entry name" value="ABC_tran"/>
    <property type="match status" value="1"/>
</dbReference>
<dbReference type="CDD" id="cd18541">
    <property type="entry name" value="ABC_6TM_TmrB_like"/>
    <property type="match status" value="1"/>
</dbReference>
<dbReference type="InterPro" id="IPR027417">
    <property type="entry name" value="P-loop_NTPase"/>
</dbReference>
<evidence type="ECO:0000256" key="2">
    <source>
        <dbReference type="ARBA" id="ARBA00022448"/>
    </source>
</evidence>
<dbReference type="OrthoDB" id="544620at2"/>
<dbReference type="PANTHER" id="PTHR43394">
    <property type="entry name" value="ATP-DEPENDENT PERMEASE MDL1, MITOCHONDRIAL"/>
    <property type="match status" value="1"/>
</dbReference>
<evidence type="ECO:0008006" key="14">
    <source>
        <dbReference type="Google" id="ProtNLM"/>
    </source>
</evidence>
<dbReference type="Gene3D" id="1.20.1560.10">
    <property type="entry name" value="ABC transporter type 1, transmembrane domain"/>
    <property type="match status" value="1"/>
</dbReference>
<evidence type="ECO:0000256" key="6">
    <source>
        <dbReference type="ARBA" id="ARBA00022840"/>
    </source>
</evidence>
<evidence type="ECO:0000256" key="9">
    <source>
        <dbReference type="SAM" id="Phobius"/>
    </source>
</evidence>
<dbReference type="PROSITE" id="PS50893">
    <property type="entry name" value="ABC_TRANSPORTER_2"/>
    <property type="match status" value="1"/>
</dbReference>
<dbReference type="InterPro" id="IPR003439">
    <property type="entry name" value="ABC_transporter-like_ATP-bd"/>
</dbReference>
<dbReference type="PROSITE" id="PS50929">
    <property type="entry name" value="ABC_TM1F"/>
    <property type="match status" value="1"/>
</dbReference>
<organism evidence="12 13">
    <name type="scientific">Mastigocoleus testarum BC008</name>
    <dbReference type="NCBI Taxonomy" id="371196"/>
    <lineage>
        <taxon>Bacteria</taxon>
        <taxon>Bacillati</taxon>
        <taxon>Cyanobacteriota</taxon>
        <taxon>Cyanophyceae</taxon>
        <taxon>Nostocales</taxon>
        <taxon>Hapalosiphonaceae</taxon>
        <taxon>Mastigocoleus</taxon>
    </lineage>
</organism>
<feature type="transmembrane region" description="Helical" evidence="9">
    <location>
        <begin position="21"/>
        <end position="38"/>
    </location>
</feature>
<evidence type="ECO:0000313" key="12">
    <source>
        <dbReference type="EMBL" id="KST66288.1"/>
    </source>
</evidence>
<proteinExistence type="predicted"/>
<protein>
    <recommendedName>
        <fullName evidence="14">ABC transporter ATP-binding protein</fullName>
    </recommendedName>
</protein>
<dbReference type="Proteomes" id="UP000053372">
    <property type="component" value="Unassembled WGS sequence"/>
</dbReference>
<keyword evidence="5" id="KW-0547">Nucleotide-binding</keyword>
<dbReference type="Pfam" id="PF00664">
    <property type="entry name" value="ABC_membrane"/>
    <property type="match status" value="1"/>
</dbReference>
<keyword evidence="13" id="KW-1185">Reference proteome</keyword>
<evidence type="ECO:0000256" key="1">
    <source>
        <dbReference type="ARBA" id="ARBA00004651"/>
    </source>
</evidence>
<feature type="transmembrane region" description="Helical" evidence="9">
    <location>
        <begin position="281"/>
        <end position="302"/>
    </location>
</feature>
<feature type="transmembrane region" description="Helical" evidence="9">
    <location>
        <begin position="58"/>
        <end position="75"/>
    </location>
</feature>
<feature type="transmembrane region" description="Helical" evidence="9">
    <location>
        <begin position="161"/>
        <end position="179"/>
    </location>
</feature>
<evidence type="ECO:0000259" key="10">
    <source>
        <dbReference type="PROSITE" id="PS50893"/>
    </source>
</evidence>
<sequence length="583" mass="64268">MAKSRRLATLGTYLRPHWQETALGIVALLAVNGLGVYIPLLIRDCVNKLSSDFNLEDIFNYVAIIALLSSAMWLIRMASRIWLFGVGRQVEFDLKQNIFEHLLTLEPSYFATNTPGDLISRATSDVDNIRRLLGFAVLSLANTSFAYILTLPVMLSLSWDITLFSLAVYPVMFLLVQLFSNRLRNEQQQVQEKLSSLSDLIQEDISGIGALKIYAQEENERRAFADKSQRLLEANLDLARSRNTLFPIIGGLANISSLIIIWLGASRLISGTMSAGDLVTLLIYVQQLVFPTALLGFTITAYQRGEVSVDRIEAILSVQPKIKDARNTENLERSQVKGEISAVNLTYTYPGANTSALDELNFTIKPGEIIAIVGAIGSGKTTLANSLPRLLDISPGQLFLDGVDITKLSLGELRGAIAYVPQESFLFSTTIRNNIRYGDPVSEEEDVETAAKQAQISSEIANFPQQYETVVGERGITLSGGQRQRTALARAMLVDAPVLILDDALSSVDNQTATAILKNLSKGAQRKTVIFITHQLSAAASADRIFVMDKGKIVQTGTQEELIQQSGLYRTLWSQHQVEELLH</sequence>
<feature type="domain" description="ABC transmembrane type-1" evidence="11">
    <location>
        <begin position="22"/>
        <end position="304"/>
    </location>
</feature>
<keyword evidence="7 9" id="KW-1133">Transmembrane helix</keyword>
<evidence type="ECO:0000256" key="8">
    <source>
        <dbReference type="ARBA" id="ARBA00023136"/>
    </source>
</evidence>
<keyword evidence="6" id="KW-0067">ATP-binding</keyword>
<evidence type="ECO:0000256" key="5">
    <source>
        <dbReference type="ARBA" id="ARBA00022741"/>
    </source>
</evidence>
<dbReference type="InterPro" id="IPR039421">
    <property type="entry name" value="Type_1_exporter"/>
</dbReference>
<dbReference type="GO" id="GO:0005886">
    <property type="term" value="C:plasma membrane"/>
    <property type="evidence" value="ECO:0007669"/>
    <property type="project" value="UniProtKB-SubCell"/>
</dbReference>
<dbReference type="GO" id="GO:0016887">
    <property type="term" value="F:ATP hydrolysis activity"/>
    <property type="evidence" value="ECO:0007669"/>
    <property type="project" value="InterPro"/>
</dbReference>
<feature type="domain" description="ABC transporter" evidence="10">
    <location>
        <begin position="340"/>
        <end position="575"/>
    </location>
</feature>
<dbReference type="InterPro" id="IPR003593">
    <property type="entry name" value="AAA+_ATPase"/>
</dbReference>
<feature type="transmembrane region" description="Helical" evidence="9">
    <location>
        <begin position="132"/>
        <end position="155"/>
    </location>
</feature>
<keyword evidence="8 9" id="KW-0472">Membrane</keyword>
<dbReference type="EMBL" id="LMTZ01000098">
    <property type="protein sequence ID" value="KST66288.1"/>
    <property type="molecule type" value="Genomic_DNA"/>
</dbReference>
<gene>
    <name evidence="12" type="ORF">BC008_25300</name>
</gene>
<dbReference type="GO" id="GO:0005524">
    <property type="term" value="F:ATP binding"/>
    <property type="evidence" value="ECO:0007669"/>
    <property type="project" value="UniProtKB-KW"/>
</dbReference>
<accession>A0A0V7ZNJ0</accession>
<evidence type="ECO:0000313" key="13">
    <source>
        <dbReference type="Proteomes" id="UP000053372"/>
    </source>
</evidence>
<dbReference type="SUPFAM" id="SSF90123">
    <property type="entry name" value="ABC transporter transmembrane region"/>
    <property type="match status" value="1"/>
</dbReference>
<feature type="transmembrane region" description="Helical" evidence="9">
    <location>
        <begin position="245"/>
        <end position="269"/>
    </location>
</feature>
<reference evidence="12 13" key="1">
    <citation type="journal article" date="2015" name="Genome Announc.">
        <title>Draft Genome of the Euendolithic (true boring) Cyanobacterium Mastigocoleus testarum strain BC008.</title>
        <authorList>
            <person name="Guida B.S."/>
            <person name="Garcia-Pichel F."/>
        </authorList>
    </citation>
    <scope>NUCLEOTIDE SEQUENCE [LARGE SCALE GENOMIC DNA]</scope>
    <source>
        <strain evidence="12 13">BC008</strain>
    </source>
</reference>
<evidence type="ECO:0000259" key="11">
    <source>
        <dbReference type="PROSITE" id="PS50929"/>
    </source>
</evidence>
<dbReference type="SMART" id="SM00382">
    <property type="entry name" value="AAA"/>
    <property type="match status" value="1"/>
</dbReference>
<dbReference type="SUPFAM" id="SSF52540">
    <property type="entry name" value="P-loop containing nucleoside triphosphate hydrolases"/>
    <property type="match status" value="1"/>
</dbReference>
<dbReference type="InterPro" id="IPR011527">
    <property type="entry name" value="ABC1_TM_dom"/>
</dbReference>
<dbReference type="PANTHER" id="PTHR43394:SF1">
    <property type="entry name" value="ATP-BINDING CASSETTE SUB-FAMILY B MEMBER 10, MITOCHONDRIAL"/>
    <property type="match status" value="1"/>
</dbReference>
<dbReference type="Gene3D" id="3.40.50.300">
    <property type="entry name" value="P-loop containing nucleotide triphosphate hydrolases"/>
    <property type="match status" value="1"/>
</dbReference>
<dbReference type="GO" id="GO:0015421">
    <property type="term" value="F:ABC-type oligopeptide transporter activity"/>
    <property type="evidence" value="ECO:0007669"/>
    <property type="project" value="TreeGrafter"/>
</dbReference>
<comment type="caution">
    <text evidence="12">The sequence shown here is derived from an EMBL/GenBank/DDBJ whole genome shotgun (WGS) entry which is preliminary data.</text>
</comment>
<evidence type="ECO:0000256" key="4">
    <source>
        <dbReference type="ARBA" id="ARBA00022692"/>
    </source>
</evidence>
<dbReference type="AlphaFoldDB" id="A0A0V7ZNJ0"/>
<evidence type="ECO:0000256" key="3">
    <source>
        <dbReference type="ARBA" id="ARBA00022475"/>
    </source>
</evidence>
<evidence type="ECO:0000256" key="7">
    <source>
        <dbReference type="ARBA" id="ARBA00022989"/>
    </source>
</evidence>
<keyword evidence="4 9" id="KW-0812">Transmembrane</keyword>
<keyword evidence="3" id="KW-1003">Cell membrane</keyword>
<dbReference type="FunFam" id="3.40.50.300:FF:000221">
    <property type="entry name" value="Multidrug ABC transporter ATP-binding protein"/>
    <property type="match status" value="1"/>
</dbReference>
<dbReference type="RefSeq" id="WP_027840636.1">
    <property type="nucleotide sequence ID" value="NZ_LMTZ01000098.1"/>
</dbReference>
<name>A0A0V7ZNJ0_9CYAN</name>
<comment type="subcellular location">
    <subcellularLocation>
        <location evidence="1">Cell membrane</location>
        <topology evidence="1">Multi-pass membrane protein</topology>
    </subcellularLocation>
</comment>
<dbReference type="InterPro" id="IPR036640">
    <property type="entry name" value="ABC1_TM_sf"/>
</dbReference>